<accession>A0ABS2J6S1</accession>
<sequence>MARLYVLLFLLQVVLAACALISCLSAEDGTVRGLPRFAWVVVILFLPLVGSIAWFLAGRPVAEGDRRRGWPSAGRRPVAPDDDPEFLKSIDERVRRDDNALFQRWEEDLRGREDDPRRRDGGPSPDDTAPPAGPASADRTPPRKDAAPREGERPRDGERPEL</sequence>
<name>A0ABS2J6S1_9ACTN</name>
<keyword evidence="10" id="KW-1185">Reference proteome</keyword>
<keyword evidence="4 7" id="KW-1133">Transmembrane helix</keyword>
<keyword evidence="3 7" id="KW-0812">Transmembrane</keyword>
<feature type="domain" description="Cardiolipin synthase N-terminal" evidence="8">
    <location>
        <begin position="15"/>
        <end position="59"/>
    </location>
</feature>
<dbReference type="Pfam" id="PF13396">
    <property type="entry name" value="PLDc_N"/>
    <property type="match status" value="1"/>
</dbReference>
<evidence type="ECO:0000256" key="6">
    <source>
        <dbReference type="SAM" id="MobiDB-lite"/>
    </source>
</evidence>
<evidence type="ECO:0000256" key="5">
    <source>
        <dbReference type="ARBA" id="ARBA00023136"/>
    </source>
</evidence>
<evidence type="ECO:0000256" key="4">
    <source>
        <dbReference type="ARBA" id="ARBA00022989"/>
    </source>
</evidence>
<reference evidence="9 10" key="1">
    <citation type="submission" date="2021-02" db="EMBL/GenBank/DDBJ databases">
        <authorList>
            <person name="Lee D.-H."/>
        </authorList>
    </citation>
    <scope>NUCLEOTIDE SEQUENCE [LARGE SCALE GENOMIC DNA]</scope>
    <source>
        <strain evidence="9 10">MMS20-R2-29</strain>
    </source>
</reference>
<feature type="compositionally biased region" description="Basic and acidic residues" evidence="6">
    <location>
        <begin position="140"/>
        <end position="162"/>
    </location>
</feature>
<evidence type="ECO:0000256" key="1">
    <source>
        <dbReference type="ARBA" id="ARBA00004651"/>
    </source>
</evidence>
<proteinExistence type="predicted"/>
<feature type="transmembrane region" description="Helical" evidence="7">
    <location>
        <begin position="36"/>
        <end position="57"/>
    </location>
</feature>
<evidence type="ECO:0000313" key="9">
    <source>
        <dbReference type="EMBL" id="MBM7081408.1"/>
    </source>
</evidence>
<feature type="region of interest" description="Disordered" evidence="6">
    <location>
        <begin position="105"/>
        <end position="162"/>
    </location>
</feature>
<keyword evidence="2" id="KW-1003">Cell membrane</keyword>
<keyword evidence="5 7" id="KW-0472">Membrane</keyword>
<organism evidence="9 10">
    <name type="scientific">Micromonospora humidisoli</name>
    <dbReference type="NCBI Taxonomy" id="2807622"/>
    <lineage>
        <taxon>Bacteria</taxon>
        <taxon>Bacillati</taxon>
        <taxon>Actinomycetota</taxon>
        <taxon>Actinomycetes</taxon>
        <taxon>Micromonosporales</taxon>
        <taxon>Micromonosporaceae</taxon>
        <taxon>Micromonospora</taxon>
    </lineage>
</organism>
<dbReference type="InterPro" id="IPR027379">
    <property type="entry name" value="CLS_N"/>
</dbReference>
<evidence type="ECO:0000313" key="10">
    <source>
        <dbReference type="Proteomes" id="UP000809587"/>
    </source>
</evidence>
<comment type="caution">
    <text evidence="9">The sequence shown here is derived from an EMBL/GenBank/DDBJ whole genome shotgun (WGS) entry which is preliminary data.</text>
</comment>
<evidence type="ECO:0000259" key="8">
    <source>
        <dbReference type="Pfam" id="PF13396"/>
    </source>
</evidence>
<feature type="compositionally biased region" description="Basic and acidic residues" evidence="6">
    <location>
        <begin position="105"/>
        <end position="121"/>
    </location>
</feature>
<dbReference type="Proteomes" id="UP000809587">
    <property type="component" value="Unassembled WGS sequence"/>
</dbReference>
<dbReference type="PROSITE" id="PS51257">
    <property type="entry name" value="PROKAR_LIPOPROTEIN"/>
    <property type="match status" value="1"/>
</dbReference>
<comment type="subcellular location">
    <subcellularLocation>
        <location evidence="1">Cell membrane</location>
        <topology evidence="1">Multi-pass membrane protein</topology>
    </subcellularLocation>
</comment>
<gene>
    <name evidence="9" type="ORF">JQN84_02445</name>
</gene>
<evidence type="ECO:0000256" key="7">
    <source>
        <dbReference type="SAM" id="Phobius"/>
    </source>
</evidence>
<evidence type="ECO:0000256" key="2">
    <source>
        <dbReference type="ARBA" id="ARBA00022475"/>
    </source>
</evidence>
<evidence type="ECO:0000256" key="3">
    <source>
        <dbReference type="ARBA" id="ARBA00022692"/>
    </source>
</evidence>
<feature type="region of interest" description="Disordered" evidence="6">
    <location>
        <begin position="63"/>
        <end position="90"/>
    </location>
</feature>
<dbReference type="EMBL" id="JAFEUO010000001">
    <property type="protein sequence ID" value="MBM7081408.1"/>
    <property type="molecule type" value="Genomic_DNA"/>
</dbReference>
<protein>
    <submittedName>
        <fullName evidence="9">PLDc N-terminal domain-containing protein</fullName>
    </submittedName>
</protein>